<evidence type="ECO:0000313" key="7">
    <source>
        <dbReference type="EMBL" id="BCS22027.1"/>
    </source>
</evidence>
<feature type="transmembrane region" description="Helical" evidence="5">
    <location>
        <begin position="256"/>
        <end position="275"/>
    </location>
</feature>
<dbReference type="GeneID" id="64972032"/>
<dbReference type="PANTHER" id="PTHR23502:SF23">
    <property type="entry name" value="FLUCONAZOLE RESISTANCE PROTEIN 1"/>
    <property type="match status" value="1"/>
</dbReference>
<keyword evidence="3 5" id="KW-1133">Transmembrane helix</keyword>
<dbReference type="AlphaFoldDB" id="A0A7R7XI92"/>
<keyword evidence="4 5" id="KW-0472">Membrane</keyword>
<dbReference type="Pfam" id="PF07690">
    <property type="entry name" value="MFS_1"/>
    <property type="match status" value="1"/>
</dbReference>
<feature type="transmembrane region" description="Helical" evidence="5">
    <location>
        <begin position="227"/>
        <end position="250"/>
    </location>
</feature>
<gene>
    <name evidence="7" type="ORF">APUU_30252S</name>
</gene>
<sequence>MTNFTSQLLPSTTFGTLGRWISGGRLFQFPEEKPGYVLPEGYSSVSVSRESVRETQQGIPIKDEHSLDTERTTGMMLVTWSDTADPANPHCWPWWVKAMVYFQINFYTLVVYMASSIFSAAQPEFEAIYGLSKAQGSLGLGLVLLGYGLGALLLSPLSEIPSIGRNPPYTISLALFVLVSGLAVAVDNAAGFLVLRFLQGFFGSPCLATGAASLTDMTEMVNIPYAIWIWGTFAVAAPAVAPCIAGFSIMACDWRWSTWVVLWGAAPCLIFLLFLPETSGPAILHARAARLRAFSGNDSFRAPSEMDSSRYSLQTIINNALIVPWKINALDPAILFTTIYTALVYAIFYSFFEVFPLVYQQIYHMDLAQMGLVFLAAIIAALLIMPLYFLFIHHAIANPMRNNTFPPPERRLIPALFISPFVPAGMYLFAWTSRADIHWTVPTAGFILIMAGVVTLMQCMFGYMAVAYPHYAASLFAMNDFARSTLAFAAVLWSGPLYARLGVEGGTSLIGGLTVPCVLGIWVLYFVGEKLRKRSRFAG</sequence>
<evidence type="ECO:0000313" key="8">
    <source>
        <dbReference type="Proteomes" id="UP000654913"/>
    </source>
</evidence>
<dbReference type="InterPro" id="IPR011701">
    <property type="entry name" value="MFS"/>
</dbReference>
<evidence type="ECO:0000256" key="3">
    <source>
        <dbReference type="ARBA" id="ARBA00022989"/>
    </source>
</evidence>
<feature type="transmembrane region" description="Helical" evidence="5">
    <location>
        <begin position="444"/>
        <end position="469"/>
    </location>
</feature>
<feature type="transmembrane region" description="Helical" evidence="5">
    <location>
        <begin position="333"/>
        <end position="352"/>
    </location>
</feature>
<feature type="domain" description="Major facilitator superfamily (MFS) profile" evidence="6">
    <location>
        <begin position="100"/>
        <end position="532"/>
    </location>
</feature>
<evidence type="ECO:0000256" key="4">
    <source>
        <dbReference type="ARBA" id="ARBA00023136"/>
    </source>
</evidence>
<feature type="transmembrane region" description="Helical" evidence="5">
    <location>
        <begin position="98"/>
        <end position="118"/>
    </location>
</feature>
<dbReference type="EMBL" id="AP024445">
    <property type="protein sequence ID" value="BCS22027.1"/>
    <property type="molecule type" value="Genomic_DNA"/>
</dbReference>
<feature type="transmembrane region" description="Helical" evidence="5">
    <location>
        <begin position="138"/>
        <end position="157"/>
    </location>
</feature>
<dbReference type="KEGG" id="apuu:APUU_30252S"/>
<feature type="transmembrane region" description="Helical" evidence="5">
    <location>
        <begin position="169"/>
        <end position="186"/>
    </location>
</feature>
<keyword evidence="2 5" id="KW-0812">Transmembrane</keyword>
<dbReference type="PANTHER" id="PTHR23502">
    <property type="entry name" value="MAJOR FACILITATOR SUPERFAMILY"/>
    <property type="match status" value="1"/>
</dbReference>
<keyword evidence="8" id="KW-1185">Reference proteome</keyword>
<accession>A0A7R7XI92</accession>
<feature type="transmembrane region" description="Helical" evidence="5">
    <location>
        <begin position="372"/>
        <end position="391"/>
    </location>
</feature>
<dbReference type="OrthoDB" id="3357846at2759"/>
<evidence type="ECO:0000259" key="6">
    <source>
        <dbReference type="PROSITE" id="PS50850"/>
    </source>
</evidence>
<feature type="transmembrane region" description="Helical" evidence="5">
    <location>
        <begin position="505"/>
        <end position="527"/>
    </location>
</feature>
<evidence type="ECO:0000256" key="5">
    <source>
        <dbReference type="SAM" id="Phobius"/>
    </source>
</evidence>
<dbReference type="InterPro" id="IPR020846">
    <property type="entry name" value="MFS_dom"/>
</dbReference>
<dbReference type="PROSITE" id="PS50850">
    <property type="entry name" value="MFS"/>
    <property type="match status" value="1"/>
</dbReference>
<evidence type="ECO:0000256" key="2">
    <source>
        <dbReference type="ARBA" id="ARBA00022692"/>
    </source>
</evidence>
<proteinExistence type="predicted"/>
<comment type="subcellular location">
    <subcellularLocation>
        <location evidence="1">Membrane</location>
        <topology evidence="1">Multi-pass membrane protein</topology>
    </subcellularLocation>
</comment>
<protein>
    <recommendedName>
        <fullName evidence="6">Major facilitator superfamily (MFS) profile domain-containing protein</fullName>
    </recommendedName>
</protein>
<dbReference type="SUPFAM" id="SSF103473">
    <property type="entry name" value="MFS general substrate transporter"/>
    <property type="match status" value="1"/>
</dbReference>
<dbReference type="Proteomes" id="UP000654913">
    <property type="component" value="Chromosome 3"/>
</dbReference>
<dbReference type="GO" id="GO:0005886">
    <property type="term" value="C:plasma membrane"/>
    <property type="evidence" value="ECO:0007669"/>
    <property type="project" value="TreeGrafter"/>
</dbReference>
<reference evidence="7" key="2">
    <citation type="submission" date="2021-02" db="EMBL/GenBank/DDBJ databases">
        <title>Aspergillus puulaauensis MK2 genome sequence.</title>
        <authorList>
            <person name="Futagami T."/>
            <person name="Mori K."/>
            <person name="Kadooka C."/>
            <person name="Tanaka T."/>
        </authorList>
    </citation>
    <scope>NUCLEOTIDE SEQUENCE</scope>
    <source>
        <strain evidence="7">MK2</strain>
    </source>
</reference>
<dbReference type="InterPro" id="IPR036259">
    <property type="entry name" value="MFS_trans_sf"/>
</dbReference>
<organism evidence="7 8">
    <name type="scientific">Aspergillus puulaauensis</name>
    <dbReference type="NCBI Taxonomy" id="1220207"/>
    <lineage>
        <taxon>Eukaryota</taxon>
        <taxon>Fungi</taxon>
        <taxon>Dikarya</taxon>
        <taxon>Ascomycota</taxon>
        <taxon>Pezizomycotina</taxon>
        <taxon>Eurotiomycetes</taxon>
        <taxon>Eurotiomycetidae</taxon>
        <taxon>Eurotiales</taxon>
        <taxon>Aspergillaceae</taxon>
        <taxon>Aspergillus</taxon>
    </lineage>
</organism>
<dbReference type="GO" id="GO:1990961">
    <property type="term" value="P:xenobiotic detoxification by transmembrane export across the plasma membrane"/>
    <property type="evidence" value="ECO:0007669"/>
    <property type="project" value="TreeGrafter"/>
</dbReference>
<name>A0A7R7XI92_9EURO</name>
<feature type="transmembrane region" description="Helical" evidence="5">
    <location>
        <begin position="412"/>
        <end position="432"/>
    </location>
</feature>
<dbReference type="GO" id="GO:0015244">
    <property type="term" value="F:fluconazole transmembrane transporter activity"/>
    <property type="evidence" value="ECO:0007669"/>
    <property type="project" value="TreeGrafter"/>
</dbReference>
<dbReference type="Gene3D" id="1.20.1250.20">
    <property type="entry name" value="MFS general substrate transporter like domains"/>
    <property type="match status" value="1"/>
</dbReference>
<dbReference type="RefSeq" id="XP_041554221.1">
    <property type="nucleotide sequence ID" value="XM_041701324.1"/>
</dbReference>
<evidence type="ECO:0000256" key="1">
    <source>
        <dbReference type="ARBA" id="ARBA00004141"/>
    </source>
</evidence>
<reference evidence="7" key="1">
    <citation type="submission" date="2021-01" db="EMBL/GenBank/DDBJ databases">
        <authorList>
            <consortium name="Aspergillus puulaauensis MK2 genome sequencing consortium"/>
            <person name="Kazuki M."/>
            <person name="Futagami T."/>
        </authorList>
    </citation>
    <scope>NUCLEOTIDE SEQUENCE</scope>
    <source>
        <strain evidence="7">MK2</strain>
    </source>
</reference>